<comment type="similarity">
    <text evidence="2">Belongs to the MAK10 family.</text>
</comment>
<dbReference type="GO" id="GO:0031417">
    <property type="term" value="C:NatC complex"/>
    <property type="evidence" value="ECO:0007669"/>
    <property type="project" value="InterPro"/>
</dbReference>
<dbReference type="InterPro" id="IPR057982">
    <property type="entry name" value="TPR_NAA35"/>
</dbReference>
<dbReference type="Pfam" id="PF25789">
    <property type="entry name" value="TPR_NAA35"/>
    <property type="match status" value="1"/>
</dbReference>
<sequence length="773" mass="89519">MSDQTLPGTEWVDCTNFLSNVCSNMGVGEMLHHPTKFSLMEVMSVIEMMDPKMDTSYKTPRVRSVTERFIDGTLPSFEQLSMKQVLYTMDMLISAELQWYDGLSLPQTVFTCLYLMDDLCYVGEPSPEKPKSNIFILFTKMLFKRIDYLIETISRVDCKTEEEFVNSSFGLFTIRSLEGTDNLQEDVQEMIQHIESNQQDYQGHAQDLIDRLLFQQAFFRSREAVLFVDQDILSDALTYTKSCKELFQLIKKSHADMFGNEQEQVDQSDGQQDDPTRINIAFDHKITTRLSSAAVIKAVKLAPLTKTAHILDSFLDHMIFICRGAQQLYGADLDHILRFFVSFSKLDHLNVVSRCTLMYIAIQNEQAFGTDMKQLVAQHIQSHLPMMNNNHQDILKSCLRMDPAPLQKTNKNVQDILDEEDAVLTCQQWVDLMCNVIFNYMNALCSNPANTRRKFSHLIIEWGMIEQKAEQLDLWCIEELRILKRTSSDFTISGHEHLFAFTYYCIEHTCALCQSYLLIGFELQLYHKTEIHHVLWYLDYICGLRSQNMTKMLQRLPTDQDLKMMQSQLAQLTPGGKKKKKNKIKNLPPVLTVPTETTPLQKIKKKLIEVDTYISRGLYRFALATLIGKNENGFENIFDDGTLPNMNPLLRFNKRFQCFHLISQPPPISYDQYKSYMEHSYKDATPSDLLNVASENLNYSRQVMEDVLLYHKMNQNELLDTHQLQSIKDMIKMIQANMISITLTSMKMNSKTNQSATFEFQLCPQYPVIKLTK</sequence>
<dbReference type="AlphaFoldDB" id="A0AAW2Z2S6"/>
<dbReference type="InterPro" id="IPR007244">
    <property type="entry name" value="Naa35_N"/>
</dbReference>
<evidence type="ECO:0000256" key="1">
    <source>
        <dbReference type="ARBA" id="ARBA00004496"/>
    </source>
</evidence>
<evidence type="ECO:0000256" key="2">
    <source>
        <dbReference type="ARBA" id="ARBA00006289"/>
    </source>
</evidence>
<dbReference type="InterPro" id="IPR057983">
    <property type="entry name" value="NAA35-like_N"/>
</dbReference>
<keyword evidence="3" id="KW-0963">Cytoplasm</keyword>
<evidence type="ECO:0000259" key="4">
    <source>
        <dbReference type="Pfam" id="PF04112"/>
    </source>
</evidence>
<dbReference type="Pfam" id="PF04112">
    <property type="entry name" value="Mak10"/>
    <property type="match status" value="1"/>
</dbReference>
<gene>
    <name evidence="6" type="ORF">AKO1_014194</name>
</gene>
<dbReference type="PANTHER" id="PTHR21373:SF0">
    <property type="entry name" value="N-ALPHA-ACETYLTRANSFERASE 35, NATC AUXILIARY SUBUNIT"/>
    <property type="match status" value="1"/>
</dbReference>
<evidence type="ECO:0000313" key="7">
    <source>
        <dbReference type="Proteomes" id="UP001431209"/>
    </source>
</evidence>
<accession>A0AAW2Z2S6</accession>
<feature type="domain" description="NAA35-like TPR repeats" evidence="5">
    <location>
        <begin position="332"/>
        <end position="769"/>
    </location>
</feature>
<evidence type="ECO:0000256" key="3">
    <source>
        <dbReference type="ARBA" id="ARBA00022490"/>
    </source>
</evidence>
<dbReference type="Proteomes" id="UP001431209">
    <property type="component" value="Unassembled WGS sequence"/>
</dbReference>
<dbReference type="PANTHER" id="PTHR21373">
    <property type="entry name" value="GLUCOSE REPRESSIBLE PROTEIN MAK10"/>
    <property type="match status" value="1"/>
</dbReference>
<organism evidence="6 7">
    <name type="scientific">Acrasis kona</name>
    <dbReference type="NCBI Taxonomy" id="1008807"/>
    <lineage>
        <taxon>Eukaryota</taxon>
        <taxon>Discoba</taxon>
        <taxon>Heterolobosea</taxon>
        <taxon>Tetramitia</taxon>
        <taxon>Eutetramitia</taxon>
        <taxon>Acrasidae</taxon>
        <taxon>Acrasis</taxon>
    </lineage>
</organism>
<comment type="subcellular location">
    <subcellularLocation>
        <location evidence="1">Cytoplasm</location>
    </subcellularLocation>
</comment>
<protein>
    <submittedName>
        <fullName evidence="6">N-alpha-acetyltransferase 35, NatC auxiliary subunit</fullName>
    </submittedName>
</protein>
<evidence type="ECO:0000313" key="6">
    <source>
        <dbReference type="EMBL" id="KAL0482902.1"/>
    </source>
</evidence>
<comment type="caution">
    <text evidence="6">The sequence shown here is derived from an EMBL/GenBank/DDBJ whole genome shotgun (WGS) entry which is preliminary data.</text>
</comment>
<proteinExistence type="inferred from homology"/>
<evidence type="ECO:0000259" key="5">
    <source>
        <dbReference type="Pfam" id="PF25789"/>
    </source>
</evidence>
<name>A0AAW2Z2S6_9EUKA</name>
<dbReference type="EMBL" id="JAOPGA020000904">
    <property type="protein sequence ID" value="KAL0482902.1"/>
    <property type="molecule type" value="Genomic_DNA"/>
</dbReference>
<reference evidence="6 7" key="1">
    <citation type="submission" date="2024-03" db="EMBL/GenBank/DDBJ databases">
        <title>The Acrasis kona genome and developmental transcriptomes reveal deep origins of eukaryotic multicellular pathways.</title>
        <authorList>
            <person name="Sheikh S."/>
            <person name="Fu C.-J."/>
            <person name="Brown M.W."/>
            <person name="Baldauf S.L."/>
        </authorList>
    </citation>
    <scope>NUCLEOTIDE SEQUENCE [LARGE SCALE GENOMIC DNA]</scope>
    <source>
        <strain evidence="6 7">ATCC MYA-3509</strain>
    </source>
</reference>
<keyword evidence="7" id="KW-1185">Reference proteome</keyword>
<feature type="domain" description="NAA35-like N-terminal" evidence="4">
    <location>
        <begin position="34"/>
        <end position="170"/>
    </location>
</feature>